<dbReference type="OrthoDB" id="7854136at2"/>
<accession>A0A9Q2P0Y5</accession>
<proteinExistence type="predicted"/>
<dbReference type="Proteomes" id="UP000755667">
    <property type="component" value="Unassembled WGS sequence"/>
</dbReference>
<dbReference type="AlphaFoldDB" id="A0A9Q2P0Y5"/>
<dbReference type="GeneID" id="62642100"/>
<comment type="caution">
    <text evidence="1">The sequence shown here is derived from an EMBL/GenBank/DDBJ whole genome shotgun (WGS) entry which is preliminary data.</text>
</comment>
<reference evidence="1 4" key="1">
    <citation type="submission" date="2021-01" db="EMBL/GenBank/DDBJ databases">
        <title>Diatom-associated Roseobacters Show Island Model of Population Structure.</title>
        <authorList>
            <person name="Qu L."/>
            <person name="Feng X."/>
            <person name="Chen Y."/>
            <person name="Li L."/>
            <person name="Wang X."/>
            <person name="Hu Z."/>
            <person name="Wang H."/>
            <person name="Luo H."/>
        </authorList>
    </citation>
    <scope>NUCLEOTIDE SEQUENCE</scope>
    <source>
        <strain evidence="2 4">CC28-63</strain>
        <strain evidence="1">CC28-69</strain>
    </source>
</reference>
<dbReference type="RefSeq" id="WP_085631343.1">
    <property type="nucleotide sequence ID" value="NZ_JAFBWU010000002.1"/>
</dbReference>
<evidence type="ECO:0000313" key="1">
    <source>
        <dbReference type="EMBL" id="MBM2411503.1"/>
    </source>
</evidence>
<gene>
    <name evidence="1" type="ORF">JQX41_04265</name>
    <name evidence="2" type="ORF">JQX48_04265</name>
</gene>
<evidence type="ECO:0000313" key="3">
    <source>
        <dbReference type="Proteomes" id="UP000755667"/>
    </source>
</evidence>
<keyword evidence="4" id="KW-1185">Reference proteome</keyword>
<dbReference type="EMBL" id="JAFBXE010000002">
    <property type="protein sequence ID" value="MBM2411503.1"/>
    <property type="molecule type" value="Genomic_DNA"/>
</dbReference>
<dbReference type="EMBL" id="JAFBXF010000002">
    <property type="protein sequence ID" value="MBM2416170.1"/>
    <property type="molecule type" value="Genomic_DNA"/>
</dbReference>
<evidence type="ECO:0000313" key="2">
    <source>
        <dbReference type="EMBL" id="MBM2416170.1"/>
    </source>
</evidence>
<dbReference type="Proteomes" id="UP000809440">
    <property type="component" value="Unassembled WGS sequence"/>
</dbReference>
<evidence type="ECO:0000313" key="4">
    <source>
        <dbReference type="Proteomes" id="UP000809440"/>
    </source>
</evidence>
<organism evidence="1 3">
    <name type="scientific">Marivita cryptomonadis</name>
    <dbReference type="NCBI Taxonomy" id="505252"/>
    <lineage>
        <taxon>Bacteria</taxon>
        <taxon>Pseudomonadati</taxon>
        <taxon>Pseudomonadota</taxon>
        <taxon>Alphaproteobacteria</taxon>
        <taxon>Rhodobacterales</taxon>
        <taxon>Roseobacteraceae</taxon>
        <taxon>Marivita</taxon>
    </lineage>
</organism>
<sequence length="140" mass="15669">MTAAQRQTSTSRFEVPRDDDANGRFIDHLRQSARAARCKSYVDLFGACALLSRDPRIASLAATDLLVRGLSQALGQRPVLFRPGETETSFDEDWLLALARSLKTDDVASATFLLHSRVPKHVRRTLVSLLRNVVDTFDRI</sequence>
<name>A0A9Q2P0Y5_9RHOB</name>
<protein>
    <submittedName>
        <fullName evidence="1">Uncharacterized protein</fullName>
    </submittedName>
</protein>